<keyword evidence="1" id="KW-0812">Transmembrane</keyword>
<sequence>MVQTFKISYYLIPILVILGSYFYYSFQKLKKVETKRLQLLYAEILLEKEVMQHFKKESKKTDDLNNSIEQKLLKIKVSIFNIDFSLSEIFN</sequence>
<evidence type="ECO:0000313" key="3">
    <source>
        <dbReference type="Proteomes" id="UP000092584"/>
    </source>
</evidence>
<reference evidence="3" key="1">
    <citation type="submission" date="2016-02" db="EMBL/GenBank/DDBJ databases">
        <authorList>
            <person name="Shin S.-K."/>
            <person name="Yi H."/>
            <person name="Kim E."/>
        </authorList>
    </citation>
    <scope>NUCLEOTIDE SEQUENCE [LARGE SCALE GENOMIC DNA]</scope>
    <source>
        <strain evidence="3">LPB0003</strain>
    </source>
</reference>
<keyword evidence="3" id="KW-1185">Reference proteome</keyword>
<dbReference type="KEGG" id="pob:LPB03_08885"/>
<keyword evidence="1" id="KW-0472">Membrane</keyword>
<evidence type="ECO:0000313" key="2">
    <source>
        <dbReference type="EMBL" id="OBY66538.1"/>
    </source>
</evidence>
<name>A0A1B8U3T4_9FLAO</name>
<evidence type="ECO:0000256" key="1">
    <source>
        <dbReference type="SAM" id="Phobius"/>
    </source>
</evidence>
<proteinExistence type="predicted"/>
<feature type="transmembrane region" description="Helical" evidence="1">
    <location>
        <begin position="7"/>
        <end position="26"/>
    </location>
</feature>
<organism evidence="2 3">
    <name type="scientific">Polaribacter vadi</name>
    <dbReference type="NCBI Taxonomy" id="1774273"/>
    <lineage>
        <taxon>Bacteria</taxon>
        <taxon>Pseudomonadati</taxon>
        <taxon>Bacteroidota</taxon>
        <taxon>Flavobacteriia</taxon>
        <taxon>Flavobacteriales</taxon>
        <taxon>Flavobacteriaceae</taxon>
    </lineage>
</organism>
<dbReference type="STRING" id="1774273.LPB03_08885"/>
<gene>
    <name evidence="2" type="ORF">LPB3_00650</name>
</gene>
<dbReference type="AlphaFoldDB" id="A0A1B8U3T4"/>
<dbReference type="Proteomes" id="UP000092584">
    <property type="component" value="Unassembled WGS sequence"/>
</dbReference>
<comment type="caution">
    <text evidence="2">The sequence shown here is derived from an EMBL/GenBank/DDBJ whole genome shotgun (WGS) entry which is preliminary data.</text>
</comment>
<keyword evidence="1" id="KW-1133">Transmembrane helix</keyword>
<protein>
    <submittedName>
        <fullName evidence="2">Uncharacterized protein</fullName>
    </submittedName>
</protein>
<dbReference type="EMBL" id="LSFM01000001">
    <property type="protein sequence ID" value="OBY66538.1"/>
    <property type="molecule type" value="Genomic_DNA"/>
</dbReference>
<accession>A0A1B8U3T4</accession>